<keyword evidence="1" id="KW-0812">Transmembrane</keyword>
<dbReference type="RefSeq" id="WP_344630141.1">
    <property type="nucleotide sequence ID" value="NZ_BAAATJ010000005.1"/>
</dbReference>
<proteinExistence type="predicted"/>
<gene>
    <name evidence="2" type="ORF">GCM10010420_15690</name>
</gene>
<name>A0ABN3I0K4_9ACTN</name>
<keyword evidence="1" id="KW-0472">Membrane</keyword>
<evidence type="ECO:0000256" key="1">
    <source>
        <dbReference type="SAM" id="Phobius"/>
    </source>
</evidence>
<reference evidence="2 3" key="1">
    <citation type="journal article" date="2019" name="Int. J. Syst. Evol. Microbiol.">
        <title>The Global Catalogue of Microorganisms (GCM) 10K type strain sequencing project: providing services to taxonomists for standard genome sequencing and annotation.</title>
        <authorList>
            <consortium name="The Broad Institute Genomics Platform"/>
            <consortium name="The Broad Institute Genome Sequencing Center for Infectious Disease"/>
            <person name="Wu L."/>
            <person name="Ma J."/>
        </authorList>
    </citation>
    <scope>NUCLEOTIDE SEQUENCE [LARGE SCALE GENOMIC DNA]</scope>
    <source>
        <strain evidence="2 3">JCM 6921</strain>
    </source>
</reference>
<comment type="caution">
    <text evidence="2">The sequence shown here is derived from an EMBL/GenBank/DDBJ whole genome shotgun (WGS) entry which is preliminary data.</text>
</comment>
<keyword evidence="3" id="KW-1185">Reference proteome</keyword>
<organism evidence="2 3">
    <name type="scientific">Streptomyces glaucosporus</name>
    <dbReference type="NCBI Taxonomy" id="284044"/>
    <lineage>
        <taxon>Bacteria</taxon>
        <taxon>Bacillati</taxon>
        <taxon>Actinomycetota</taxon>
        <taxon>Actinomycetes</taxon>
        <taxon>Kitasatosporales</taxon>
        <taxon>Streptomycetaceae</taxon>
        <taxon>Streptomyces</taxon>
    </lineage>
</organism>
<dbReference type="EMBL" id="BAAATJ010000005">
    <property type="protein sequence ID" value="GAA2392162.1"/>
    <property type="molecule type" value="Genomic_DNA"/>
</dbReference>
<dbReference type="Proteomes" id="UP001500058">
    <property type="component" value="Unassembled WGS sequence"/>
</dbReference>
<evidence type="ECO:0000313" key="2">
    <source>
        <dbReference type="EMBL" id="GAA2392162.1"/>
    </source>
</evidence>
<accession>A0ABN3I0K4</accession>
<evidence type="ECO:0000313" key="3">
    <source>
        <dbReference type="Proteomes" id="UP001500058"/>
    </source>
</evidence>
<sequence>MHTPTHEITAADADGRVFTVRLMRNMMLEPVVRGLACDHCDWRSGLPLSFSRTPLDIAGEHLATAHGADRGLSHSETPDFRRLRTTAMLLLPVVVVFLVMMWPKAS</sequence>
<protein>
    <submittedName>
        <fullName evidence="2">Uncharacterized protein</fullName>
    </submittedName>
</protein>
<keyword evidence="1" id="KW-1133">Transmembrane helix</keyword>
<feature type="transmembrane region" description="Helical" evidence="1">
    <location>
        <begin position="83"/>
        <end position="102"/>
    </location>
</feature>